<comment type="cofactor">
    <cofactor evidence="2">
        <name>Zn(2+)</name>
        <dbReference type="ChEBI" id="CHEBI:29105"/>
    </cofactor>
</comment>
<evidence type="ECO:0000256" key="5">
    <source>
        <dbReference type="ARBA" id="ARBA00011395"/>
    </source>
</evidence>
<keyword evidence="8 17" id="KW-0031">Aminopeptidase</keyword>
<evidence type="ECO:0000256" key="10">
    <source>
        <dbReference type="ARBA" id="ARBA00022553"/>
    </source>
</evidence>
<proteinExistence type="inferred from homology"/>
<evidence type="ECO:0000256" key="11">
    <source>
        <dbReference type="ARBA" id="ARBA00022670"/>
    </source>
</evidence>
<accession>A0A8C6FS94</accession>
<evidence type="ECO:0000256" key="8">
    <source>
        <dbReference type="ARBA" id="ARBA00022438"/>
    </source>
</evidence>
<evidence type="ECO:0000256" key="1">
    <source>
        <dbReference type="ARBA" id="ARBA00001335"/>
    </source>
</evidence>
<dbReference type="SUPFAM" id="SSF101821">
    <property type="entry name" value="Aminopeptidase/glucanase lid domain"/>
    <property type="match status" value="1"/>
</dbReference>
<dbReference type="InterPro" id="IPR023358">
    <property type="entry name" value="Peptidase_M18_dom2"/>
</dbReference>
<dbReference type="GO" id="GO:0006508">
    <property type="term" value="P:proteolysis"/>
    <property type="evidence" value="ECO:0007669"/>
    <property type="project" value="UniProtKB-KW"/>
</dbReference>
<dbReference type="GO" id="GO:0008237">
    <property type="term" value="F:metallopeptidase activity"/>
    <property type="evidence" value="ECO:0007669"/>
    <property type="project" value="UniProtKB-KW"/>
</dbReference>
<dbReference type="EC" id="3.4.11.21" evidence="6"/>
<dbReference type="GO" id="GO:0008270">
    <property type="term" value="F:zinc ion binding"/>
    <property type="evidence" value="ECO:0007669"/>
    <property type="project" value="InterPro"/>
</dbReference>
<dbReference type="InterPro" id="IPR001948">
    <property type="entry name" value="Peptidase_M18"/>
</dbReference>
<evidence type="ECO:0000256" key="7">
    <source>
        <dbReference type="ARBA" id="ARBA00015118"/>
    </source>
</evidence>
<dbReference type="Pfam" id="PF02127">
    <property type="entry name" value="Peptidase_M18"/>
    <property type="match status" value="1"/>
</dbReference>
<dbReference type="GeneTree" id="ENSGT00390000003164"/>
<reference evidence="18" key="2">
    <citation type="submission" date="2025-09" db="UniProtKB">
        <authorList>
            <consortium name="Ensembl"/>
        </authorList>
    </citation>
    <scope>IDENTIFICATION</scope>
</reference>
<keyword evidence="13 17" id="KW-0378">Hydrolase</keyword>
<dbReference type="PANTHER" id="PTHR28570:SF3">
    <property type="entry name" value="ASPARTYL AMINOPEPTIDASE"/>
    <property type="match status" value="1"/>
</dbReference>
<keyword evidence="11 17" id="KW-0645">Protease</keyword>
<dbReference type="FunFam" id="2.30.250.10:FF:000002">
    <property type="entry name" value="Aspartyl aminopeptidase"/>
    <property type="match status" value="1"/>
</dbReference>
<evidence type="ECO:0000313" key="19">
    <source>
        <dbReference type="Proteomes" id="UP000694544"/>
    </source>
</evidence>
<sequence>MQVAMSGRARKEAVQAAARELLKFVNRSPSPFHAVAECRSRLLQAGFHELKETESWDIKPESKYFLTRNSSTIIAFAVGGQYVPGNGFSLIGAHTDSPCLRVKRRSRRSQVGFQQVGVETYGGGIWSTWFDRDLTLAGRVIVKCPTSGRLEQRLVHVDRPILRIPHLAIHLQRNVNENFGPNMEMHLVPILATSIQEELEKGTPEPGPLNAADERHHSVLMSLLCTHLGLSPENILEMELCLADTQPAALIDSCSAPASLAADPHVRMIALYDNEEVGSESAQGAQSLLTELVLRRISASPQHLTAFEEAIPKSYMISADMAHAVHPNYLDKHEENHRPLFHKGPVIKVNSKQRYASNAVSEALIREVASSVGVPLQDLMVRNDSPCGTTIGPILASRLGLRVLDLGSPQLAMHSIRETACTTGVLQTLTLFKGFFELFPSLSRNLLVD</sequence>
<evidence type="ECO:0000256" key="9">
    <source>
        <dbReference type="ARBA" id="ARBA00022490"/>
    </source>
</evidence>
<dbReference type="FunFam" id="3.40.630.10:FF:000152">
    <property type="entry name" value="aspartyl aminopeptidase isoform X2"/>
    <property type="match status" value="1"/>
</dbReference>
<evidence type="ECO:0000256" key="3">
    <source>
        <dbReference type="ARBA" id="ARBA00004496"/>
    </source>
</evidence>
<comment type="subcellular location">
    <subcellularLocation>
        <location evidence="3">Cytoplasm</location>
    </subcellularLocation>
</comment>
<dbReference type="GO" id="GO:0005737">
    <property type="term" value="C:cytoplasm"/>
    <property type="evidence" value="ECO:0007669"/>
    <property type="project" value="UniProtKB-SubCell"/>
</dbReference>
<dbReference type="Proteomes" id="UP000694544">
    <property type="component" value="Unplaced"/>
</dbReference>
<comment type="function">
    <text evidence="16">Aminopeptidase with specificity towards an acidic amino acid at the N-terminus. Likely to play an important role in intracellular protein and peptide metabolism.</text>
</comment>
<dbReference type="PRINTS" id="PR00932">
    <property type="entry name" value="AMINO1PTASE"/>
</dbReference>
<evidence type="ECO:0000256" key="12">
    <source>
        <dbReference type="ARBA" id="ARBA00022723"/>
    </source>
</evidence>
<protein>
    <recommendedName>
        <fullName evidence="7">Aspartyl aminopeptidase</fullName>
        <ecNumber evidence="6">3.4.11.21</ecNumber>
    </recommendedName>
</protein>
<dbReference type="Gene3D" id="2.30.250.10">
    <property type="entry name" value="Aminopeptidase i, Domain 2"/>
    <property type="match status" value="1"/>
</dbReference>
<keyword evidence="19" id="KW-1185">Reference proteome</keyword>
<comment type="similarity">
    <text evidence="4 17">Belongs to the peptidase M18 family.</text>
</comment>
<evidence type="ECO:0000256" key="13">
    <source>
        <dbReference type="ARBA" id="ARBA00022801"/>
    </source>
</evidence>
<evidence type="ECO:0000256" key="17">
    <source>
        <dbReference type="RuleBase" id="RU004386"/>
    </source>
</evidence>
<dbReference type="GO" id="GO:0004177">
    <property type="term" value="F:aminopeptidase activity"/>
    <property type="evidence" value="ECO:0007669"/>
    <property type="project" value="UniProtKB-KW"/>
</dbReference>
<keyword evidence="15 17" id="KW-0482">Metalloprotease</keyword>
<dbReference type="Ensembl" id="ENSMMST00000029576.1">
    <property type="protein sequence ID" value="ENSMMSP00000026821.1"/>
    <property type="gene ID" value="ENSMMSG00000020025.1"/>
</dbReference>
<dbReference type="AlphaFoldDB" id="A0A8C6FS94"/>
<dbReference type="Gene3D" id="3.40.630.10">
    <property type="entry name" value="Zn peptidases"/>
    <property type="match status" value="2"/>
</dbReference>
<evidence type="ECO:0000256" key="6">
    <source>
        <dbReference type="ARBA" id="ARBA00011965"/>
    </source>
</evidence>
<evidence type="ECO:0000256" key="14">
    <source>
        <dbReference type="ARBA" id="ARBA00022833"/>
    </source>
</evidence>
<keyword evidence="10" id="KW-0597">Phosphoprotein</keyword>
<keyword evidence="12 17" id="KW-0479">Metal-binding</keyword>
<dbReference type="SUPFAM" id="SSF53187">
    <property type="entry name" value="Zn-dependent exopeptidases"/>
    <property type="match status" value="1"/>
</dbReference>
<evidence type="ECO:0000313" key="18">
    <source>
        <dbReference type="Ensembl" id="ENSMMSP00000026821.1"/>
    </source>
</evidence>
<organism evidence="18 19">
    <name type="scientific">Moschus moschiferus</name>
    <name type="common">Siberian musk deer</name>
    <name type="synonym">Moschus sibiricus</name>
    <dbReference type="NCBI Taxonomy" id="68415"/>
    <lineage>
        <taxon>Eukaryota</taxon>
        <taxon>Metazoa</taxon>
        <taxon>Chordata</taxon>
        <taxon>Craniata</taxon>
        <taxon>Vertebrata</taxon>
        <taxon>Euteleostomi</taxon>
        <taxon>Mammalia</taxon>
        <taxon>Eutheria</taxon>
        <taxon>Laurasiatheria</taxon>
        <taxon>Artiodactyla</taxon>
        <taxon>Ruminantia</taxon>
        <taxon>Pecora</taxon>
        <taxon>Moschidae</taxon>
        <taxon>Moschus</taxon>
    </lineage>
</organism>
<evidence type="ECO:0000256" key="15">
    <source>
        <dbReference type="ARBA" id="ARBA00023049"/>
    </source>
</evidence>
<keyword evidence="14 17" id="KW-0862">Zinc</keyword>
<reference evidence="18" key="1">
    <citation type="submission" date="2025-08" db="UniProtKB">
        <authorList>
            <consortium name="Ensembl"/>
        </authorList>
    </citation>
    <scope>IDENTIFICATION</scope>
</reference>
<comment type="subunit">
    <text evidence="5">Tetrahedron-shaped homododecamer built from six homodimers.</text>
</comment>
<evidence type="ECO:0000256" key="2">
    <source>
        <dbReference type="ARBA" id="ARBA00001947"/>
    </source>
</evidence>
<dbReference type="PANTHER" id="PTHR28570">
    <property type="entry name" value="ASPARTYL AMINOPEPTIDASE"/>
    <property type="match status" value="1"/>
</dbReference>
<evidence type="ECO:0000256" key="4">
    <source>
        <dbReference type="ARBA" id="ARBA00008290"/>
    </source>
</evidence>
<keyword evidence="9" id="KW-0963">Cytoplasm</keyword>
<name>A0A8C6FS94_MOSMO</name>
<gene>
    <name evidence="18" type="primary">DNPEP</name>
</gene>
<evidence type="ECO:0000256" key="16">
    <source>
        <dbReference type="ARBA" id="ARBA00058753"/>
    </source>
</evidence>
<dbReference type="CDD" id="cd05658">
    <property type="entry name" value="M18_DAP"/>
    <property type="match status" value="1"/>
</dbReference>
<comment type="catalytic activity">
    <reaction evidence="1">
        <text>Release of an N-terminal aspartate or glutamate from a peptide, with a preference for aspartate.</text>
        <dbReference type="EC" id="3.4.11.21"/>
    </reaction>
</comment>